<dbReference type="Pfam" id="PF01148">
    <property type="entry name" value="CTP_transf_1"/>
    <property type="match status" value="1"/>
</dbReference>
<evidence type="ECO:0000256" key="16">
    <source>
        <dbReference type="ARBA" id="ARBA00023209"/>
    </source>
</evidence>
<evidence type="ECO:0000256" key="8">
    <source>
        <dbReference type="ARBA" id="ARBA00022475"/>
    </source>
</evidence>
<comment type="subcellular location">
    <subcellularLocation>
        <location evidence="2">Cell membrane</location>
        <topology evidence="2">Multi-pass membrane protein</topology>
    </subcellularLocation>
</comment>
<sequence length="273" mass="29568">MILSKFANKSFLTRLLSGIVLVALILATIIPGGIILLVANMLISLVGVYELYRVLGIEKKLPGITGYVAVVIYYGLLFMGKTQNMLILIIVFLMCLLAQYVFMFPKYKTEEISNAIMCMLYAGVMLSYIYNVRAGDNGAYTVWLIFLCSWGSDTCAYLAGVAFGKHKMAPVLSPKKSIEGAIGGVVGAAVLGAVYASVFADKITINNPVIVFAVICAVGALISMVGDLTASAIKRNHDIKDYGRLIPGHGGIMDRFDSVIYVAPVIWILVQIF</sequence>
<name>A0ABR7F033_9FIRM</name>
<evidence type="ECO:0000256" key="3">
    <source>
        <dbReference type="ARBA" id="ARBA00005119"/>
    </source>
</evidence>
<evidence type="ECO:0000256" key="9">
    <source>
        <dbReference type="ARBA" id="ARBA00022516"/>
    </source>
</evidence>
<feature type="transmembrane region" description="Helical" evidence="19">
    <location>
        <begin position="176"/>
        <end position="198"/>
    </location>
</feature>
<dbReference type="EC" id="2.7.7.41" evidence="6 18"/>
<evidence type="ECO:0000256" key="13">
    <source>
        <dbReference type="ARBA" id="ARBA00022989"/>
    </source>
</evidence>
<keyword evidence="10 18" id="KW-0808">Transferase</keyword>
<dbReference type="PANTHER" id="PTHR46382">
    <property type="entry name" value="PHOSPHATIDATE CYTIDYLYLTRANSFERASE"/>
    <property type="match status" value="1"/>
</dbReference>
<keyword evidence="11 18" id="KW-0812">Transmembrane</keyword>
<comment type="pathway">
    <text evidence="4">Lipid metabolism.</text>
</comment>
<organism evidence="20 21">
    <name type="scientific">Eubacterium segne</name>
    <dbReference type="NCBI Taxonomy" id="2763045"/>
    <lineage>
        <taxon>Bacteria</taxon>
        <taxon>Bacillati</taxon>
        <taxon>Bacillota</taxon>
        <taxon>Clostridia</taxon>
        <taxon>Eubacteriales</taxon>
        <taxon>Eubacteriaceae</taxon>
        <taxon>Eubacterium</taxon>
    </lineage>
</organism>
<evidence type="ECO:0000256" key="17">
    <source>
        <dbReference type="ARBA" id="ARBA00023264"/>
    </source>
</evidence>
<evidence type="ECO:0000256" key="11">
    <source>
        <dbReference type="ARBA" id="ARBA00022692"/>
    </source>
</evidence>
<evidence type="ECO:0000256" key="15">
    <source>
        <dbReference type="ARBA" id="ARBA00023136"/>
    </source>
</evidence>
<feature type="transmembrane region" description="Helical" evidence="19">
    <location>
        <begin position="112"/>
        <end position="130"/>
    </location>
</feature>
<keyword evidence="17" id="KW-1208">Phospholipid metabolism</keyword>
<comment type="caution">
    <text evidence="20">The sequence shown here is derived from an EMBL/GenBank/DDBJ whole genome shotgun (WGS) entry which is preliminary data.</text>
</comment>
<comment type="catalytic activity">
    <reaction evidence="1 18">
        <text>a 1,2-diacyl-sn-glycero-3-phosphate + CTP + H(+) = a CDP-1,2-diacyl-sn-glycerol + diphosphate</text>
        <dbReference type="Rhea" id="RHEA:16229"/>
        <dbReference type="ChEBI" id="CHEBI:15378"/>
        <dbReference type="ChEBI" id="CHEBI:33019"/>
        <dbReference type="ChEBI" id="CHEBI:37563"/>
        <dbReference type="ChEBI" id="CHEBI:58332"/>
        <dbReference type="ChEBI" id="CHEBI:58608"/>
        <dbReference type="EC" id="2.7.7.41"/>
    </reaction>
</comment>
<feature type="transmembrane region" description="Helical" evidence="19">
    <location>
        <begin position="210"/>
        <end position="230"/>
    </location>
</feature>
<gene>
    <name evidence="20" type="ORF">H8S00_02960</name>
</gene>
<keyword evidence="15 19" id="KW-0472">Membrane</keyword>
<evidence type="ECO:0000256" key="5">
    <source>
        <dbReference type="ARBA" id="ARBA00010185"/>
    </source>
</evidence>
<evidence type="ECO:0000313" key="20">
    <source>
        <dbReference type="EMBL" id="MBC5666952.1"/>
    </source>
</evidence>
<dbReference type="PROSITE" id="PS01315">
    <property type="entry name" value="CDS"/>
    <property type="match status" value="1"/>
</dbReference>
<feature type="transmembrane region" description="Helical" evidence="19">
    <location>
        <begin position="20"/>
        <end position="49"/>
    </location>
</feature>
<keyword evidence="16" id="KW-0594">Phospholipid biosynthesis</keyword>
<dbReference type="RefSeq" id="WP_186839968.1">
    <property type="nucleotide sequence ID" value="NZ_JACOOZ010000002.1"/>
</dbReference>
<proteinExistence type="inferred from homology"/>
<evidence type="ECO:0000256" key="18">
    <source>
        <dbReference type="RuleBase" id="RU003938"/>
    </source>
</evidence>
<accession>A0ABR7F033</accession>
<evidence type="ECO:0000256" key="12">
    <source>
        <dbReference type="ARBA" id="ARBA00022695"/>
    </source>
</evidence>
<evidence type="ECO:0000256" key="10">
    <source>
        <dbReference type="ARBA" id="ARBA00022679"/>
    </source>
</evidence>
<evidence type="ECO:0000256" key="7">
    <source>
        <dbReference type="ARBA" id="ARBA00019373"/>
    </source>
</evidence>
<feature type="transmembrane region" description="Helical" evidence="19">
    <location>
        <begin position="85"/>
        <end position="105"/>
    </location>
</feature>
<dbReference type="EMBL" id="JACOOZ010000002">
    <property type="protein sequence ID" value="MBC5666952.1"/>
    <property type="molecule type" value="Genomic_DNA"/>
</dbReference>
<evidence type="ECO:0000256" key="14">
    <source>
        <dbReference type="ARBA" id="ARBA00023098"/>
    </source>
</evidence>
<dbReference type="InterPro" id="IPR000374">
    <property type="entry name" value="PC_trans"/>
</dbReference>
<reference evidence="20 21" key="1">
    <citation type="submission" date="2020-08" db="EMBL/GenBank/DDBJ databases">
        <title>Genome public.</title>
        <authorList>
            <person name="Liu C."/>
            <person name="Sun Q."/>
        </authorList>
    </citation>
    <scope>NUCLEOTIDE SEQUENCE [LARGE SCALE GENOMIC DNA]</scope>
    <source>
        <strain evidence="20 21">BX4</strain>
    </source>
</reference>
<comment type="similarity">
    <text evidence="5 18">Belongs to the CDS family.</text>
</comment>
<evidence type="ECO:0000256" key="4">
    <source>
        <dbReference type="ARBA" id="ARBA00005189"/>
    </source>
</evidence>
<keyword evidence="21" id="KW-1185">Reference proteome</keyword>
<evidence type="ECO:0000256" key="6">
    <source>
        <dbReference type="ARBA" id="ARBA00012487"/>
    </source>
</evidence>
<keyword evidence="8" id="KW-1003">Cell membrane</keyword>
<comment type="pathway">
    <text evidence="3 18">Phospholipid metabolism; CDP-diacylglycerol biosynthesis; CDP-diacylglycerol from sn-glycerol 3-phosphate: step 3/3.</text>
</comment>
<keyword evidence="9" id="KW-0444">Lipid biosynthesis</keyword>
<keyword evidence="14" id="KW-0443">Lipid metabolism</keyword>
<evidence type="ECO:0000256" key="2">
    <source>
        <dbReference type="ARBA" id="ARBA00004651"/>
    </source>
</evidence>
<dbReference type="GO" id="GO:0016779">
    <property type="term" value="F:nucleotidyltransferase activity"/>
    <property type="evidence" value="ECO:0007669"/>
    <property type="project" value="UniProtKB-KW"/>
</dbReference>
<keyword evidence="13 19" id="KW-1133">Transmembrane helix</keyword>
<feature type="transmembrane region" description="Helical" evidence="19">
    <location>
        <begin position="142"/>
        <end position="164"/>
    </location>
</feature>
<evidence type="ECO:0000256" key="1">
    <source>
        <dbReference type="ARBA" id="ARBA00001698"/>
    </source>
</evidence>
<evidence type="ECO:0000256" key="19">
    <source>
        <dbReference type="SAM" id="Phobius"/>
    </source>
</evidence>
<feature type="transmembrane region" description="Helical" evidence="19">
    <location>
        <begin position="61"/>
        <end position="79"/>
    </location>
</feature>
<dbReference type="Proteomes" id="UP000597877">
    <property type="component" value="Unassembled WGS sequence"/>
</dbReference>
<evidence type="ECO:0000313" key="21">
    <source>
        <dbReference type="Proteomes" id="UP000597877"/>
    </source>
</evidence>
<keyword evidence="12 18" id="KW-0548">Nucleotidyltransferase</keyword>
<protein>
    <recommendedName>
        <fullName evidence="7 18">Phosphatidate cytidylyltransferase</fullName>
        <ecNumber evidence="6 18">2.7.7.41</ecNumber>
    </recommendedName>
</protein>
<dbReference type="PANTHER" id="PTHR46382:SF1">
    <property type="entry name" value="PHOSPHATIDATE CYTIDYLYLTRANSFERASE"/>
    <property type="match status" value="1"/>
</dbReference>